<proteinExistence type="predicted"/>
<name>A0AAD7HYN1_9AGAR</name>
<sequence length="158" mass="17618">MSTVMWQTAVRYAPSNPMGRMPGCGRLRETSCDRGRAHQASRGRQRGWLGFCAYRGRAGQQHNSANERHNERGTWGVTKSKLGARECPLKRRSIQEPVWYDPRSTRFKWEGEGATQAEMGTVMGGGAGEPHDKGQRGFKDPRSGEVGAIAHESMTREL</sequence>
<organism evidence="2 3">
    <name type="scientific">Mycena metata</name>
    <dbReference type="NCBI Taxonomy" id="1033252"/>
    <lineage>
        <taxon>Eukaryota</taxon>
        <taxon>Fungi</taxon>
        <taxon>Dikarya</taxon>
        <taxon>Basidiomycota</taxon>
        <taxon>Agaricomycotina</taxon>
        <taxon>Agaricomycetes</taxon>
        <taxon>Agaricomycetidae</taxon>
        <taxon>Agaricales</taxon>
        <taxon>Marasmiineae</taxon>
        <taxon>Mycenaceae</taxon>
        <taxon>Mycena</taxon>
    </lineage>
</organism>
<dbReference type="AlphaFoldDB" id="A0AAD7HYN1"/>
<comment type="caution">
    <text evidence="2">The sequence shown here is derived from an EMBL/GenBank/DDBJ whole genome shotgun (WGS) entry which is preliminary data.</text>
</comment>
<dbReference type="EMBL" id="JARKIB010000155">
    <property type="protein sequence ID" value="KAJ7731083.1"/>
    <property type="molecule type" value="Genomic_DNA"/>
</dbReference>
<feature type="region of interest" description="Disordered" evidence="1">
    <location>
        <begin position="60"/>
        <end position="79"/>
    </location>
</feature>
<accession>A0AAD7HYN1</accession>
<reference evidence="2" key="1">
    <citation type="submission" date="2023-03" db="EMBL/GenBank/DDBJ databases">
        <title>Massive genome expansion in bonnet fungi (Mycena s.s.) driven by repeated elements and novel gene families across ecological guilds.</title>
        <authorList>
            <consortium name="Lawrence Berkeley National Laboratory"/>
            <person name="Harder C.B."/>
            <person name="Miyauchi S."/>
            <person name="Viragh M."/>
            <person name="Kuo A."/>
            <person name="Thoen E."/>
            <person name="Andreopoulos B."/>
            <person name="Lu D."/>
            <person name="Skrede I."/>
            <person name="Drula E."/>
            <person name="Henrissat B."/>
            <person name="Morin E."/>
            <person name="Kohler A."/>
            <person name="Barry K."/>
            <person name="LaButti K."/>
            <person name="Morin E."/>
            <person name="Salamov A."/>
            <person name="Lipzen A."/>
            <person name="Mereny Z."/>
            <person name="Hegedus B."/>
            <person name="Baldrian P."/>
            <person name="Stursova M."/>
            <person name="Weitz H."/>
            <person name="Taylor A."/>
            <person name="Grigoriev I.V."/>
            <person name="Nagy L.G."/>
            <person name="Martin F."/>
            <person name="Kauserud H."/>
        </authorList>
    </citation>
    <scope>NUCLEOTIDE SEQUENCE</scope>
    <source>
        <strain evidence="2">CBHHK182m</strain>
    </source>
</reference>
<evidence type="ECO:0000313" key="3">
    <source>
        <dbReference type="Proteomes" id="UP001215598"/>
    </source>
</evidence>
<evidence type="ECO:0000313" key="2">
    <source>
        <dbReference type="EMBL" id="KAJ7731083.1"/>
    </source>
</evidence>
<evidence type="ECO:0000256" key="1">
    <source>
        <dbReference type="SAM" id="MobiDB-lite"/>
    </source>
</evidence>
<gene>
    <name evidence="2" type="ORF">B0H16DRAFT_1584344</name>
</gene>
<feature type="compositionally biased region" description="Basic and acidic residues" evidence="1">
    <location>
        <begin position="129"/>
        <end position="143"/>
    </location>
</feature>
<keyword evidence="3" id="KW-1185">Reference proteome</keyword>
<dbReference type="Proteomes" id="UP001215598">
    <property type="component" value="Unassembled WGS sequence"/>
</dbReference>
<feature type="region of interest" description="Disordered" evidence="1">
    <location>
        <begin position="119"/>
        <end position="158"/>
    </location>
</feature>
<protein>
    <submittedName>
        <fullName evidence="2">Uncharacterized protein</fullName>
    </submittedName>
</protein>